<reference evidence="1" key="1">
    <citation type="journal article" date="2021" name="Virus">
        <title>The discovery, distribution and diversity of DNA viruses associated with Drosophila melanogaster in Europe.</title>
        <authorList>
            <person name="Wallace M.A."/>
            <person name="Coffman K.A."/>
            <person name="Gilbert C."/>
            <person name="Ravindran S."/>
            <person name="Albery G.F."/>
            <person name="Abbott J."/>
            <person name="Argyridou E."/>
            <person name="Bellosta P."/>
            <person name="Betancourt A.J."/>
            <person name="Colinet H."/>
            <person name="Eric K."/>
            <person name="Glaser-Schmitt A."/>
            <person name="Grath S."/>
            <person name="Jelic M."/>
            <person name="Kankare M."/>
            <person name="Kozeretska I."/>
            <person name="Loeschcke V."/>
            <person name="Montchamp-Moreau C."/>
            <person name="Ometto L."/>
            <person name="Onder B.S."/>
            <person name="Orengo D.J."/>
            <person name="Parsch J."/>
            <person name="Pascual M."/>
            <person name="Patenkovic A."/>
            <person name="Puerma E."/>
            <person name="Ritchie M.G."/>
            <person name="Rota-Stabelli O."/>
            <person name="Schou M.F."/>
            <person name="Serga S.V."/>
            <person name="Stamenkovic-Radak M."/>
            <person name="Tanaskovic M."/>
            <person name="Veselinovic M.S."/>
            <person name="Vieira J."/>
            <person name="Vieira C.P."/>
            <person name="Kapun M."/>
            <person name="Flatt T."/>
            <person name="Gonzalez J."/>
            <person name="Staubach F."/>
            <person name="Obbard D.J."/>
        </authorList>
    </citation>
    <scope>NUCLEOTIDE SEQUENCE</scope>
    <source>
        <strain evidence="1">Filamentous_ES_Gim_15_30_pool</strain>
    </source>
</reference>
<accession>A0A6M9U000</accession>
<organism evidence="1">
    <name type="scientific">Drosophila-associated filamentous virus</name>
    <dbReference type="NCBI Taxonomy" id="2743186"/>
    <lineage>
        <taxon>Viruses</taxon>
    </lineage>
</organism>
<evidence type="ECO:0000313" key="1">
    <source>
        <dbReference type="EMBL" id="QKN22509.1"/>
    </source>
</evidence>
<name>A0A6M9U000_9VIRU</name>
<protein>
    <submittedName>
        <fullName evidence="1">Uncharacterized protein</fullName>
    </submittedName>
</protein>
<proteinExistence type="predicted"/>
<sequence>MSFFLYKSNYKFFFFDMVGKTETAQVNLKNFETLVKKCELFIDGEYVNLSVFEQFKAITQHTLELNDGIKSIKWIEETFTMPEHRVVIEKKAIVLVNATDNDVVKYIMPERLIYEKADKILKFLIKNIKVYFSPMYMCCISKLILLCNFIKEQKLEINYTTSPGVAAEYTRQTVKTNVIVDDSLIEQLHKIQNMVNSEYIWDFEKNRNSFYNIQKMIMSNSKRLYNERINASTIFSPDAVKLLKTIK</sequence>
<dbReference type="EMBL" id="MT496837">
    <property type="protein sequence ID" value="QKN22509.1"/>
    <property type="molecule type" value="Genomic_DNA"/>
</dbReference>
<gene>
    <name evidence="1" type="primary">ORF55</name>
</gene>